<feature type="domain" description="Gfo/Idh/MocA-like oxidoreductase N-terminal" evidence="1">
    <location>
        <begin position="3"/>
        <end position="129"/>
    </location>
</feature>
<comment type="caution">
    <text evidence="2">The sequence shown here is derived from an EMBL/GenBank/DDBJ whole genome shotgun (WGS) entry which is preliminary data.</text>
</comment>
<dbReference type="PANTHER" id="PTHR43377:SF1">
    <property type="entry name" value="BILIVERDIN REDUCTASE A"/>
    <property type="match status" value="1"/>
</dbReference>
<reference evidence="2 3" key="1">
    <citation type="journal article" date="2015" name="Nature">
        <title>rRNA introns, odd ribosomes, and small enigmatic genomes across a large radiation of phyla.</title>
        <authorList>
            <person name="Brown C.T."/>
            <person name="Hug L.A."/>
            <person name="Thomas B.C."/>
            <person name="Sharon I."/>
            <person name="Castelle C.J."/>
            <person name="Singh A."/>
            <person name="Wilkins M.J."/>
            <person name="Williams K.H."/>
            <person name="Banfield J.F."/>
        </authorList>
    </citation>
    <scope>NUCLEOTIDE SEQUENCE [LARGE SCALE GENOMIC DNA]</scope>
</reference>
<dbReference type="InterPro" id="IPR051450">
    <property type="entry name" value="Gfo/Idh/MocA_Oxidoreductases"/>
</dbReference>
<evidence type="ECO:0000259" key="1">
    <source>
        <dbReference type="Pfam" id="PF01408"/>
    </source>
</evidence>
<sequence length="323" mass="36756">MKRICIIGAGNIGSRHLQGLKKITSPLSITVFDPSAESLSTARQRYDQIPSSLNHEINFLQTMEDLPKNIDLAIIATSSNVRRKVTEELLKNSTVKYLILEKILFQKAQDYKAIKKQIKKKKIKAWVNFSMRIMPFYQKIKEQLRSKKIHLIVSGSQWGLVTNAVHFIDFIAFLTDCYDFTIDTKGLNSKPIESKRPGFLELIGTLNIHFKNGSFGSLTCYPSGDSPYIIEVLSETYRCISKESEKKAWISQSKNGWKWTETETNLPFQSGLTNIVAEKIFKNGTCGLASYDEASKIHLTLLNQLHKFLNKSAAKKFTLYPFT</sequence>
<dbReference type="Pfam" id="PF01408">
    <property type="entry name" value="GFO_IDH_MocA"/>
    <property type="match status" value="1"/>
</dbReference>
<dbReference type="Gene3D" id="3.40.50.720">
    <property type="entry name" value="NAD(P)-binding Rossmann-like Domain"/>
    <property type="match status" value="1"/>
</dbReference>
<accession>A0A0G0QQF7</accession>
<evidence type="ECO:0000313" key="3">
    <source>
        <dbReference type="Proteomes" id="UP000034881"/>
    </source>
</evidence>
<organism evidence="2 3">
    <name type="scientific">Candidatus Daviesbacteria bacterium GW2011_GWC2_40_12</name>
    <dbReference type="NCBI Taxonomy" id="1618431"/>
    <lineage>
        <taxon>Bacteria</taxon>
        <taxon>Candidatus Daviesiibacteriota</taxon>
    </lineage>
</organism>
<dbReference type="AlphaFoldDB" id="A0A0G0QQF7"/>
<dbReference type="Proteomes" id="UP000034881">
    <property type="component" value="Unassembled WGS sequence"/>
</dbReference>
<evidence type="ECO:0000313" key="2">
    <source>
        <dbReference type="EMBL" id="KKR42654.1"/>
    </source>
</evidence>
<dbReference type="PANTHER" id="PTHR43377">
    <property type="entry name" value="BILIVERDIN REDUCTASE A"/>
    <property type="match status" value="1"/>
</dbReference>
<dbReference type="EMBL" id="LBYB01000001">
    <property type="protein sequence ID" value="KKR42654.1"/>
    <property type="molecule type" value="Genomic_DNA"/>
</dbReference>
<dbReference type="InterPro" id="IPR036291">
    <property type="entry name" value="NAD(P)-bd_dom_sf"/>
</dbReference>
<proteinExistence type="predicted"/>
<gene>
    <name evidence="2" type="ORF">UT77_C0001G0105</name>
</gene>
<dbReference type="InterPro" id="IPR000683">
    <property type="entry name" value="Gfo/Idh/MocA-like_OxRdtase_N"/>
</dbReference>
<name>A0A0G0QQF7_9BACT</name>
<dbReference type="SUPFAM" id="SSF51735">
    <property type="entry name" value="NAD(P)-binding Rossmann-fold domains"/>
    <property type="match status" value="1"/>
</dbReference>
<dbReference type="GO" id="GO:0000166">
    <property type="term" value="F:nucleotide binding"/>
    <property type="evidence" value="ECO:0007669"/>
    <property type="project" value="InterPro"/>
</dbReference>
<protein>
    <submittedName>
        <fullName evidence="2">Oxidoreductase domain-containing protein</fullName>
    </submittedName>
</protein>